<feature type="domain" description="Carbamoyl phosphate synthase ATP-binding" evidence="1">
    <location>
        <begin position="262"/>
        <end position="269"/>
    </location>
</feature>
<dbReference type="Gene3D" id="3.40.50.20">
    <property type="match status" value="1"/>
</dbReference>
<dbReference type="EMBL" id="CAOF01000070">
    <property type="protein sequence ID" value="CCO45938.1"/>
    <property type="molecule type" value="Genomic_DNA"/>
</dbReference>
<evidence type="ECO:0000313" key="2">
    <source>
        <dbReference type="EMBL" id="CCO45938.1"/>
    </source>
</evidence>
<dbReference type="InterPro" id="IPR005479">
    <property type="entry name" value="CPAse_ATP-bd"/>
</dbReference>
<name>A0AAV2VN21_9VIBR</name>
<dbReference type="GO" id="GO:0005524">
    <property type="term" value="F:ATP binding"/>
    <property type="evidence" value="ECO:0007669"/>
    <property type="project" value="InterPro"/>
</dbReference>
<organism evidence="2 3">
    <name type="scientific">Vibrio nigripulchritudo SOn1</name>
    <dbReference type="NCBI Taxonomy" id="1238450"/>
    <lineage>
        <taxon>Bacteria</taxon>
        <taxon>Pseudomonadati</taxon>
        <taxon>Pseudomonadota</taxon>
        <taxon>Gammaproteobacteria</taxon>
        <taxon>Vibrionales</taxon>
        <taxon>Vibrionaceae</taxon>
        <taxon>Vibrio</taxon>
    </lineage>
</organism>
<accession>A0AAV2VN21</accession>
<proteinExistence type="predicted"/>
<dbReference type="AlphaFoldDB" id="A0AAV2VN21"/>
<dbReference type="Gene3D" id="3.30.470.20">
    <property type="entry name" value="ATP-grasp fold, B domain"/>
    <property type="match status" value="1"/>
</dbReference>
<sequence length="375" mass="42665">MSDTKRVLVTGARAPVAVDWARALMRQGHQVFVTDCSRYPLARFLKGTQGYLRTPQPRQAFSDYKKAVLQIIDAHNIDMVIPTCEEVFYLAQIKAERPDVDWVLADLDLLHALHNKKRIFEVLEGLPEIKLPTTNVVTAKQQIEISPEIILKPVYSRFGEEIIRDVTKEAISGIEVSERIPWVQQQKLRGKAICLYALFSHGKLIAHQSYLPRYCLNKSAASYFEPIADKRIQRFLEAFGERHQFHGQASFDFMEDEDDLYVIECNPRATSGLHLVVEGIDWGEDGFIRSSNHKSAPKHLGSVMLLSDGLSTLTSKKSWHNYRTTRCAIDCKRYPISGLAPLFVHSELIYNAIKQKRTLSAATTFDIEWDGENAC</sequence>
<evidence type="ECO:0000259" key="1">
    <source>
        <dbReference type="PROSITE" id="PS00867"/>
    </source>
</evidence>
<comment type="caution">
    <text evidence="2">The sequence shown here is derived from an EMBL/GenBank/DDBJ whole genome shotgun (WGS) entry which is preliminary data.</text>
</comment>
<dbReference type="PROSITE" id="PS00867">
    <property type="entry name" value="CPSASE_2"/>
    <property type="match status" value="1"/>
</dbReference>
<reference evidence="2 3" key="1">
    <citation type="journal article" date="2013" name="ISME J.">
        <title>Comparative genomics of pathogenic lineages of Vibrio nigripulchritudo identifies virulence-associated traits.</title>
        <authorList>
            <person name="Goudenege D."/>
            <person name="Labreuche Y."/>
            <person name="Krin E."/>
            <person name="Ansquer D."/>
            <person name="Mangenot S."/>
            <person name="Calteau A."/>
            <person name="Medigue C."/>
            <person name="Mazel D."/>
            <person name="Polz M.F."/>
            <person name="Le Roux F."/>
        </authorList>
    </citation>
    <scope>NUCLEOTIDE SEQUENCE [LARGE SCALE GENOMIC DNA]</scope>
    <source>
        <strain evidence="2 3">SOn1</strain>
    </source>
</reference>
<dbReference type="Proteomes" id="UP000018211">
    <property type="component" value="Unassembled WGS sequence"/>
</dbReference>
<protein>
    <submittedName>
        <fullName evidence="2">Carbamoylphosphate synthase large subunit</fullName>
    </submittedName>
</protein>
<dbReference type="RefSeq" id="WP_022611242.1">
    <property type="nucleotide sequence ID" value="NZ_LK391965.1"/>
</dbReference>
<gene>
    <name evidence="2" type="ORF">VIBNISOn1_1610060</name>
</gene>
<evidence type="ECO:0000313" key="3">
    <source>
        <dbReference type="Proteomes" id="UP000018211"/>
    </source>
</evidence>
<dbReference type="SUPFAM" id="SSF56059">
    <property type="entry name" value="Glutathione synthetase ATP-binding domain-like"/>
    <property type="match status" value="1"/>
</dbReference>